<evidence type="ECO:0000313" key="3">
    <source>
        <dbReference type="Proteomes" id="UP000233786"/>
    </source>
</evidence>
<dbReference type="OrthoDB" id="3663113at2"/>
<feature type="transmembrane region" description="Helical" evidence="1">
    <location>
        <begin position="235"/>
        <end position="256"/>
    </location>
</feature>
<evidence type="ECO:0000313" key="2">
    <source>
        <dbReference type="EMBL" id="PKW15012.1"/>
    </source>
</evidence>
<proteinExistence type="predicted"/>
<dbReference type="Proteomes" id="UP000233786">
    <property type="component" value="Unassembled WGS sequence"/>
</dbReference>
<keyword evidence="1" id="KW-1133">Transmembrane helix</keyword>
<keyword evidence="1" id="KW-0812">Transmembrane</keyword>
<protein>
    <submittedName>
        <fullName evidence="2">Uncharacterized protein</fullName>
    </submittedName>
</protein>
<evidence type="ECO:0000256" key="1">
    <source>
        <dbReference type="SAM" id="Phobius"/>
    </source>
</evidence>
<sequence>MRLVRLGAEPTQVGADIRAAISAWGTGCSVLGGVAAFGCRPPGSPRPLDAVIVLPRGVVVVLGLDLPAPALKVDAPLQTPWRVDGWPLVRTEGAVNPGLEGLESAAALARSLQSRGLEPLPVAAIVVVGPYAGQVTQPTTDLHRGVRVVSPNTTSILAAARELATYERPCPVAPAQRLLRVLDENCELGLTELADEGFPVSGAVDLATADTMLIPKYTDHPAAAAARRFAPRDKLIAVAATALVLLCGVIGMWLTLGKPAASPPPRTPPIQRADGVEFAQMVTARDASCAQHSFGDVQRWFEQRPCRSLTRAVFDTQVSGRSAAVSVVIVELPDQGAASELRKLADAAGTGGVTDLIAEGSGWPDGPDGFDDAAQAVQQNGNQVRIVQTVWRHRSSSPDDVGLRALAERGLRLTPQP</sequence>
<dbReference type="STRING" id="994479.GCA_000194155_02757"/>
<keyword evidence="3" id="KW-1185">Reference proteome</keyword>
<comment type="caution">
    <text evidence="2">The sequence shown here is derived from an EMBL/GenBank/DDBJ whole genome shotgun (WGS) entry which is preliminary data.</text>
</comment>
<name>A0A2N3XWH6_SACSN</name>
<dbReference type="AlphaFoldDB" id="A0A2N3XWH6"/>
<gene>
    <name evidence="2" type="ORF">A8926_2679</name>
</gene>
<keyword evidence="1" id="KW-0472">Membrane</keyword>
<reference evidence="2" key="1">
    <citation type="submission" date="2017-12" db="EMBL/GenBank/DDBJ databases">
        <title>Sequencing the genomes of 1000 Actinobacteria strains.</title>
        <authorList>
            <person name="Klenk H.-P."/>
        </authorList>
    </citation>
    <scope>NUCLEOTIDE SEQUENCE [LARGE SCALE GENOMIC DNA]</scope>
    <source>
        <strain evidence="2">DSM 44228</strain>
    </source>
</reference>
<dbReference type="EMBL" id="PJNB01000001">
    <property type="protein sequence ID" value="PKW15012.1"/>
    <property type="molecule type" value="Genomic_DNA"/>
</dbReference>
<organism evidence="2 3">
    <name type="scientific">Saccharopolyspora spinosa</name>
    <dbReference type="NCBI Taxonomy" id="60894"/>
    <lineage>
        <taxon>Bacteria</taxon>
        <taxon>Bacillati</taxon>
        <taxon>Actinomycetota</taxon>
        <taxon>Actinomycetes</taxon>
        <taxon>Pseudonocardiales</taxon>
        <taxon>Pseudonocardiaceae</taxon>
        <taxon>Saccharopolyspora</taxon>
    </lineage>
</organism>
<accession>A0A2N3XWH6</accession>
<dbReference type="RefSeq" id="WP_010695545.1">
    <property type="nucleotide sequence ID" value="NZ_CP061007.1"/>
</dbReference>